<dbReference type="AlphaFoldDB" id="A0A5B7ESK7"/>
<reference evidence="1 2" key="1">
    <citation type="submission" date="2019-05" db="EMBL/GenBank/DDBJ databases">
        <title>Another draft genome of Portunus trituberculatus and its Hox gene families provides insights of decapod evolution.</title>
        <authorList>
            <person name="Jeong J.-H."/>
            <person name="Song I."/>
            <person name="Kim S."/>
            <person name="Choi T."/>
            <person name="Kim D."/>
            <person name="Ryu S."/>
            <person name="Kim W."/>
        </authorList>
    </citation>
    <scope>NUCLEOTIDE SEQUENCE [LARGE SCALE GENOMIC DNA]</scope>
    <source>
        <tissue evidence="1">Muscle</tissue>
    </source>
</reference>
<protein>
    <submittedName>
        <fullName evidence="1">Uncharacterized protein</fullName>
    </submittedName>
</protein>
<dbReference type="Proteomes" id="UP000324222">
    <property type="component" value="Unassembled WGS sequence"/>
</dbReference>
<keyword evidence="2" id="KW-1185">Reference proteome</keyword>
<dbReference type="EMBL" id="VSRR010003454">
    <property type="protein sequence ID" value="MPC36228.1"/>
    <property type="molecule type" value="Genomic_DNA"/>
</dbReference>
<accession>A0A5B7ESK7</accession>
<comment type="caution">
    <text evidence="1">The sequence shown here is derived from an EMBL/GenBank/DDBJ whole genome shotgun (WGS) entry which is preliminary data.</text>
</comment>
<organism evidence="1 2">
    <name type="scientific">Portunus trituberculatus</name>
    <name type="common">Swimming crab</name>
    <name type="synonym">Neptunus trituberculatus</name>
    <dbReference type="NCBI Taxonomy" id="210409"/>
    <lineage>
        <taxon>Eukaryota</taxon>
        <taxon>Metazoa</taxon>
        <taxon>Ecdysozoa</taxon>
        <taxon>Arthropoda</taxon>
        <taxon>Crustacea</taxon>
        <taxon>Multicrustacea</taxon>
        <taxon>Malacostraca</taxon>
        <taxon>Eumalacostraca</taxon>
        <taxon>Eucarida</taxon>
        <taxon>Decapoda</taxon>
        <taxon>Pleocyemata</taxon>
        <taxon>Brachyura</taxon>
        <taxon>Eubrachyura</taxon>
        <taxon>Portunoidea</taxon>
        <taxon>Portunidae</taxon>
        <taxon>Portuninae</taxon>
        <taxon>Portunus</taxon>
    </lineage>
</organism>
<evidence type="ECO:0000313" key="1">
    <source>
        <dbReference type="EMBL" id="MPC36228.1"/>
    </source>
</evidence>
<proteinExistence type="predicted"/>
<sequence>MTQTVSSSVVSQQIAVMLLMAPSQPSLPNPHI</sequence>
<evidence type="ECO:0000313" key="2">
    <source>
        <dbReference type="Proteomes" id="UP000324222"/>
    </source>
</evidence>
<gene>
    <name evidence="1" type="ORF">E2C01_029676</name>
</gene>
<name>A0A5B7ESK7_PORTR</name>